<sequence length="434" mass="47233">MAHDTNITDLAGIGIGPFNLSLAALADGVSGLCCAFFERKPAFSWHPGLAFADSTMQTSYLKDMVTPVQPTNEWSFLNFLVSHQRFYDFMAARFDTVSRQEFTQYMAWVAHGLPACQFDANIREVDHDGQSFRLWGDNGEITSARAISVGTGPVPYVPEGTPVGPDCFHGISYLNRAPAVAGRRVAVIGGGQTGAEIVLDLLGKRDGPAELTWLSRRSAFWHLQEGGLIDQIYTPGYGETYRALPLDVQTQILADQKLSSDGLTPETADAVYQMIYRRQHLEGRGGVTLRPGRTMTGLRKNGPAFALTARSAADEMEVIHADVVILATGFRTVLPECLAPLAPRLERGPAGELKLAHAYRAVWDGPQDAPIYGLNHGRRSHGIGDPQLSLTAWRSAMILEDLAGRPLFSALREVPAGLVDWAGAATRDEMRISA</sequence>
<evidence type="ECO:0000313" key="8">
    <source>
        <dbReference type="EMBL" id="PJI84288.1"/>
    </source>
</evidence>
<evidence type="ECO:0000256" key="2">
    <source>
        <dbReference type="ARBA" id="ARBA00004924"/>
    </source>
</evidence>
<dbReference type="InterPro" id="IPR036188">
    <property type="entry name" value="FAD/NAD-bd_sf"/>
</dbReference>
<dbReference type="Gene3D" id="3.50.50.60">
    <property type="entry name" value="FAD/NAD(P)-binding domain"/>
    <property type="match status" value="1"/>
</dbReference>
<dbReference type="PANTHER" id="PTHR42802">
    <property type="entry name" value="MONOOXYGENASE"/>
    <property type="match status" value="1"/>
</dbReference>
<keyword evidence="5" id="KW-0274">FAD</keyword>
<keyword evidence="4" id="KW-0285">Flavoprotein</keyword>
<reference evidence="8 9" key="1">
    <citation type="submission" date="2017-11" db="EMBL/GenBank/DDBJ databases">
        <title>Genomic Encyclopedia of Archaeal and Bacterial Type Strains, Phase II (KMG-II): From Individual Species to Whole Genera.</title>
        <authorList>
            <person name="Goeker M."/>
        </authorList>
    </citation>
    <scope>NUCLEOTIDE SEQUENCE [LARGE SCALE GENOMIC DNA]</scope>
    <source>
        <strain evidence="8 9">DSM 29128</strain>
    </source>
</reference>
<evidence type="ECO:0000256" key="5">
    <source>
        <dbReference type="ARBA" id="ARBA00022827"/>
    </source>
</evidence>
<evidence type="ECO:0000313" key="9">
    <source>
        <dbReference type="Proteomes" id="UP000228531"/>
    </source>
</evidence>
<dbReference type="InterPro" id="IPR025700">
    <property type="entry name" value="Lys/Orn_oxygenase"/>
</dbReference>
<dbReference type="SUPFAM" id="SSF51905">
    <property type="entry name" value="FAD/NAD(P)-binding domain"/>
    <property type="match status" value="1"/>
</dbReference>
<evidence type="ECO:0000256" key="3">
    <source>
        <dbReference type="ARBA" id="ARBA00007588"/>
    </source>
</evidence>
<dbReference type="EMBL" id="PGTY01000005">
    <property type="protein sequence ID" value="PJI84288.1"/>
    <property type="molecule type" value="Genomic_DNA"/>
</dbReference>
<comment type="pathway">
    <text evidence="2">Siderophore biosynthesis.</text>
</comment>
<evidence type="ECO:0000256" key="7">
    <source>
        <dbReference type="ARBA" id="ARBA00023002"/>
    </source>
</evidence>
<comment type="similarity">
    <text evidence="3">Belongs to the lysine N(6)-hydroxylase/L-ornithine N(5)-oxygenase family.</text>
</comment>
<dbReference type="AlphaFoldDB" id="A0A2M8W037"/>
<dbReference type="Proteomes" id="UP000228531">
    <property type="component" value="Unassembled WGS sequence"/>
</dbReference>
<dbReference type="Pfam" id="PF13434">
    <property type="entry name" value="Lys_Orn_oxgnase"/>
    <property type="match status" value="1"/>
</dbReference>
<dbReference type="PANTHER" id="PTHR42802:SF1">
    <property type="entry name" value="L-ORNITHINE N(5)-MONOOXYGENASE"/>
    <property type="match status" value="1"/>
</dbReference>
<evidence type="ECO:0000256" key="6">
    <source>
        <dbReference type="ARBA" id="ARBA00022857"/>
    </source>
</evidence>
<keyword evidence="7" id="KW-0560">Oxidoreductase</keyword>
<gene>
    <name evidence="8" type="ORF">BC777_3829</name>
</gene>
<protein>
    <submittedName>
        <fullName evidence="8">Lysine N6-hydroxylase</fullName>
    </submittedName>
</protein>
<dbReference type="GO" id="GO:0016491">
    <property type="term" value="F:oxidoreductase activity"/>
    <property type="evidence" value="ECO:0007669"/>
    <property type="project" value="UniProtKB-KW"/>
</dbReference>
<comment type="cofactor">
    <cofactor evidence="1">
        <name>FAD</name>
        <dbReference type="ChEBI" id="CHEBI:57692"/>
    </cofactor>
</comment>
<comment type="caution">
    <text evidence="8">The sequence shown here is derived from an EMBL/GenBank/DDBJ whole genome shotgun (WGS) entry which is preliminary data.</text>
</comment>
<keyword evidence="9" id="KW-1185">Reference proteome</keyword>
<evidence type="ECO:0000256" key="1">
    <source>
        <dbReference type="ARBA" id="ARBA00001974"/>
    </source>
</evidence>
<name>A0A2M8W037_9RHOB</name>
<accession>A0A2M8W037</accession>
<dbReference type="RefSeq" id="WP_100369765.1">
    <property type="nucleotide sequence ID" value="NZ_PGTY01000005.1"/>
</dbReference>
<organism evidence="8 9">
    <name type="scientific">Yoonia maricola</name>
    <dbReference type="NCBI Taxonomy" id="420999"/>
    <lineage>
        <taxon>Bacteria</taxon>
        <taxon>Pseudomonadati</taxon>
        <taxon>Pseudomonadota</taxon>
        <taxon>Alphaproteobacteria</taxon>
        <taxon>Rhodobacterales</taxon>
        <taxon>Paracoccaceae</taxon>
        <taxon>Yoonia</taxon>
    </lineage>
</organism>
<keyword evidence="6" id="KW-0521">NADP</keyword>
<evidence type="ECO:0000256" key="4">
    <source>
        <dbReference type="ARBA" id="ARBA00022630"/>
    </source>
</evidence>
<proteinExistence type="inferred from homology"/>
<dbReference type="OrthoDB" id="7527071at2"/>